<dbReference type="AlphaFoldDB" id="Q0ARV0"/>
<keyword evidence="5" id="KW-1185">Reference proteome</keyword>
<protein>
    <submittedName>
        <fullName evidence="4">Sel1 domain protein repeat-containing protein</fullName>
    </submittedName>
</protein>
<dbReference type="InterPro" id="IPR006597">
    <property type="entry name" value="Sel1-like"/>
</dbReference>
<dbReference type="RefSeq" id="WP_011642634.1">
    <property type="nucleotide sequence ID" value="NC_008347.1"/>
</dbReference>
<dbReference type="InterPro" id="IPR040239">
    <property type="entry name" value="HcpB-like"/>
</dbReference>
<evidence type="ECO:0000313" key="5">
    <source>
        <dbReference type="Proteomes" id="UP000001964"/>
    </source>
</evidence>
<organism evidence="4 5">
    <name type="scientific">Maricaulis maris (strain MCS10)</name>
    <name type="common">Caulobacter maris</name>
    <dbReference type="NCBI Taxonomy" id="394221"/>
    <lineage>
        <taxon>Bacteria</taxon>
        <taxon>Pseudomonadati</taxon>
        <taxon>Pseudomonadota</taxon>
        <taxon>Alphaproteobacteria</taxon>
        <taxon>Maricaulales</taxon>
        <taxon>Maricaulaceae</taxon>
        <taxon>Maricaulis</taxon>
    </lineage>
</organism>
<feature type="chain" id="PRO_5039895880" evidence="3">
    <location>
        <begin position="20"/>
        <end position="239"/>
    </location>
</feature>
<dbReference type="KEGG" id="mmr:Mmar10_0694"/>
<evidence type="ECO:0000256" key="3">
    <source>
        <dbReference type="SAM" id="SignalP"/>
    </source>
</evidence>
<keyword evidence="3" id="KW-0732">Signal</keyword>
<dbReference type="Gene3D" id="1.25.40.10">
    <property type="entry name" value="Tetratricopeptide repeat domain"/>
    <property type="match status" value="1"/>
</dbReference>
<dbReference type="SMART" id="SM00671">
    <property type="entry name" value="SEL1"/>
    <property type="match status" value="2"/>
</dbReference>
<name>Q0ARV0_MARMM</name>
<dbReference type="PANTHER" id="PTHR13891">
    <property type="entry name" value="CYTOCHROME C OXIDASE ASSEMBLY FACTOR 7"/>
    <property type="match status" value="1"/>
</dbReference>
<dbReference type="EMBL" id="CP000449">
    <property type="protein sequence ID" value="ABI64987.1"/>
    <property type="molecule type" value="Genomic_DNA"/>
</dbReference>
<dbReference type="InterPro" id="IPR011990">
    <property type="entry name" value="TPR-like_helical_dom_sf"/>
</dbReference>
<evidence type="ECO:0000313" key="4">
    <source>
        <dbReference type="EMBL" id="ABI64987.1"/>
    </source>
</evidence>
<proteinExistence type="inferred from homology"/>
<accession>Q0ARV0</accession>
<dbReference type="SUPFAM" id="SSF81901">
    <property type="entry name" value="HCP-like"/>
    <property type="match status" value="1"/>
</dbReference>
<evidence type="ECO:0000256" key="2">
    <source>
        <dbReference type="ARBA" id="ARBA00022737"/>
    </source>
</evidence>
<feature type="signal peptide" evidence="3">
    <location>
        <begin position="1"/>
        <end position="19"/>
    </location>
</feature>
<keyword evidence="2" id="KW-0677">Repeat</keyword>
<dbReference type="Proteomes" id="UP000001964">
    <property type="component" value="Chromosome"/>
</dbReference>
<comment type="similarity">
    <text evidence="1">Belongs to the hcp beta-lactamase family.</text>
</comment>
<sequence precursor="true">MRIFLILFFSVVLAPMARAQPESPDPAPFIAACEAGDGFSCLYAYGVQQRADSRFWLTDEGVALFVRGCEVGSDRACWVFERINTPNPYGPIRYDRARYLPIALSGCERGSSMACWQAAGFFEDGSVADRERGEALARQSCEAGFSDGCARQADLLASLDRNALEASRAACYGNRVGRMRKLGDCQVVCAEGDGTACYELALMYHRGRDGAQTMRRDAGQARELFARACELGEEAACGR</sequence>
<dbReference type="OrthoDB" id="7617927at2"/>
<dbReference type="HOGENOM" id="CLU_1159980_0_0_5"/>
<reference evidence="4 5" key="1">
    <citation type="submission" date="2006-08" db="EMBL/GenBank/DDBJ databases">
        <title>Complete sequence of Maricaulis maris MCS10.</title>
        <authorList>
            <consortium name="US DOE Joint Genome Institute"/>
            <person name="Copeland A."/>
            <person name="Lucas S."/>
            <person name="Lapidus A."/>
            <person name="Barry K."/>
            <person name="Detter J.C."/>
            <person name="Glavina del Rio T."/>
            <person name="Hammon N."/>
            <person name="Israni S."/>
            <person name="Dalin E."/>
            <person name="Tice H."/>
            <person name="Pitluck S."/>
            <person name="Saunders E."/>
            <person name="Brettin T."/>
            <person name="Bruce D."/>
            <person name="Han C."/>
            <person name="Tapia R."/>
            <person name="Gilna P."/>
            <person name="Schmutz J."/>
            <person name="Larimer F."/>
            <person name="Land M."/>
            <person name="Hauser L."/>
            <person name="Kyrpides N."/>
            <person name="Mikhailova N."/>
            <person name="Viollier P."/>
            <person name="Stephens C."/>
            <person name="Richardson P."/>
        </authorList>
    </citation>
    <scope>NUCLEOTIDE SEQUENCE [LARGE SCALE GENOMIC DNA]</scope>
    <source>
        <strain evidence="4 5">MCS10</strain>
    </source>
</reference>
<evidence type="ECO:0000256" key="1">
    <source>
        <dbReference type="ARBA" id="ARBA00008486"/>
    </source>
</evidence>
<gene>
    <name evidence="4" type="ordered locus">Mmar10_0694</name>
</gene>
<dbReference type="eggNOG" id="COG0790">
    <property type="taxonomic scope" value="Bacteria"/>
</dbReference>
<dbReference type="PANTHER" id="PTHR13891:SF1">
    <property type="entry name" value="CYTOCHROME C OXIDASE ASSEMBLY FACTOR 7"/>
    <property type="match status" value="1"/>
</dbReference>